<reference evidence="3" key="1">
    <citation type="journal article" date="2006" name="PLoS Biol.">
        <title>Macronuclear genome sequence of the ciliate Tetrahymena thermophila, a model eukaryote.</title>
        <authorList>
            <person name="Eisen J.A."/>
            <person name="Coyne R.S."/>
            <person name="Wu M."/>
            <person name="Wu D."/>
            <person name="Thiagarajan M."/>
            <person name="Wortman J.R."/>
            <person name="Badger J.H."/>
            <person name="Ren Q."/>
            <person name="Amedeo P."/>
            <person name="Jones K.M."/>
            <person name="Tallon L.J."/>
            <person name="Delcher A.L."/>
            <person name="Salzberg S.L."/>
            <person name="Silva J.C."/>
            <person name="Haas B.J."/>
            <person name="Majoros W.H."/>
            <person name="Farzad M."/>
            <person name="Carlton J.M."/>
            <person name="Smith R.K. Jr."/>
            <person name="Garg J."/>
            <person name="Pearlman R.E."/>
            <person name="Karrer K.M."/>
            <person name="Sun L."/>
            <person name="Manning G."/>
            <person name="Elde N.C."/>
            <person name="Turkewitz A.P."/>
            <person name="Asai D.J."/>
            <person name="Wilkes D.E."/>
            <person name="Wang Y."/>
            <person name="Cai H."/>
            <person name="Collins K."/>
            <person name="Stewart B.A."/>
            <person name="Lee S.R."/>
            <person name="Wilamowska K."/>
            <person name="Weinberg Z."/>
            <person name="Ruzzo W.L."/>
            <person name="Wloga D."/>
            <person name="Gaertig J."/>
            <person name="Frankel J."/>
            <person name="Tsao C.-C."/>
            <person name="Gorovsky M.A."/>
            <person name="Keeling P.J."/>
            <person name="Waller R.F."/>
            <person name="Patron N.J."/>
            <person name="Cherry J.M."/>
            <person name="Stover N.A."/>
            <person name="Krieger C.J."/>
            <person name="del Toro C."/>
            <person name="Ryder H.F."/>
            <person name="Williamson S.C."/>
            <person name="Barbeau R.A."/>
            <person name="Hamilton E.P."/>
            <person name="Orias E."/>
        </authorList>
    </citation>
    <scope>NUCLEOTIDE SEQUENCE [LARGE SCALE GENOMIC DNA]</scope>
    <source>
        <strain evidence="3">SB210</strain>
    </source>
</reference>
<dbReference type="InParanoid" id="I7ML00"/>
<dbReference type="AlphaFoldDB" id="I7ML00"/>
<dbReference type="KEGG" id="tet:TTHERM_00305460"/>
<evidence type="ECO:0000313" key="3">
    <source>
        <dbReference type="Proteomes" id="UP000009168"/>
    </source>
</evidence>
<dbReference type="RefSeq" id="XP_001021023.2">
    <property type="nucleotide sequence ID" value="XM_001021023.2"/>
</dbReference>
<dbReference type="GeneID" id="7829314"/>
<dbReference type="EMBL" id="GG662608">
    <property type="protein sequence ID" value="EAS00778.2"/>
    <property type="molecule type" value="Genomic_DNA"/>
</dbReference>
<organism evidence="2 3">
    <name type="scientific">Tetrahymena thermophila (strain SB210)</name>
    <dbReference type="NCBI Taxonomy" id="312017"/>
    <lineage>
        <taxon>Eukaryota</taxon>
        <taxon>Sar</taxon>
        <taxon>Alveolata</taxon>
        <taxon>Ciliophora</taxon>
        <taxon>Intramacronucleata</taxon>
        <taxon>Oligohymenophorea</taxon>
        <taxon>Hymenostomatida</taxon>
        <taxon>Tetrahymenina</taxon>
        <taxon>Tetrahymenidae</taxon>
        <taxon>Tetrahymena</taxon>
    </lineage>
</organism>
<dbReference type="Proteomes" id="UP000009168">
    <property type="component" value="Unassembled WGS sequence"/>
</dbReference>
<feature type="coiled-coil region" evidence="1">
    <location>
        <begin position="603"/>
        <end position="630"/>
    </location>
</feature>
<keyword evidence="1" id="KW-0175">Coiled coil</keyword>
<evidence type="ECO:0000256" key="1">
    <source>
        <dbReference type="SAM" id="Coils"/>
    </source>
</evidence>
<evidence type="ECO:0000313" key="2">
    <source>
        <dbReference type="EMBL" id="EAS00778.2"/>
    </source>
</evidence>
<proteinExistence type="predicted"/>
<accession>I7ML00</accession>
<keyword evidence="3" id="KW-1185">Reference proteome</keyword>
<gene>
    <name evidence="2" type="ORF">TTHERM_00305460</name>
</gene>
<name>I7ML00_TETTS</name>
<sequence>MYVKQYSSRINSQNTCLNQKQQMQDFFRQKQTSISTRTLILVSAPNNIAQNTSRSNTKESINMQPLNSRVQSQHNSLFSGQDNQNLSLRNQTKSLITYPNSGNYYEMSKEEENGIRVNTQPDKVFEKSKKSMEYYNQQLPSNLYQNFENTPISCSTKDCQNQSLEIDQNIFQKSQRGGLQSFDNSVFMESGRNKPKEIISNPFSNQLISNTINIAQLEKQNSQNLTQLKQELKLNQNLTPLKNENLQIKQEDFDHHEHIQHNENDGFSNQIQRGNSVTIINNYIENSKGDQFNADTQTIQDSELFYNQNINTDEISSSVDAFSKQVEQNWSNKRKFKIPISLIQTPTHQLNMNKDFQNIYFNKAQHTIQSTRCGTPIKKRQTQPSQNIYKFQYINEHVQRPQTSVSRCQSQTCRNQSFIFQAQNSYDQSELNSIQLLKPKQFELHTSSHSKSKPISSVQQKYSQDAKILSKSSNLFQYIDKKCKETEINYLEEKVKQVYSTDDMIYQEYMNYIQRIRKEGQQQSDVNSLYKCKSQDLKFKKSPNQTTNKCEKFSQTIDQESFVAQNNQVDKIKQRPLSSFNRIGTCFTPQQQNFSRRQITRKLKKYACKFQSVSQQFQKLQENISKIQNQ</sequence>
<protein>
    <submittedName>
        <fullName evidence="2">Uncharacterized protein</fullName>
    </submittedName>
</protein>